<accession>A0A7T9I242</accession>
<feature type="compositionally biased region" description="Low complexity" evidence="1">
    <location>
        <begin position="556"/>
        <end position="571"/>
    </location>
</feature>
<dbReference type="Proteomes" id="UP000596004">
    <property type="component" value="Chromosome"/>
</dbReference>
<feature type="compositionally biased region" description="Polar residues" evidence="1">
    <location>
        <begin position="147"/>
        <end position="161"/>
    </location>
</feature>
<reference evidence="2" key="1">
    <citation type="submission" date="2020-11" db="EMBL/GenBank/DDBJ databases">
        <title>Connecting structure to function with the recovery of over 1000 high-quality activated sludge metagenome-assembled genomes encoding full-length rRNA genes using long-read sequencing.</title>
        <authorList>
            <person name="Singleton C.M."/>
            <person name="Petriglieri F."/>
            <person name="Kristensen J.M."/>
            <person name="Kirkegaard R.H."/>
            <person name="Michaelsen T.Y."/>
            <person name="Andersen M.H."/>
            <person name="Karst S.M."/>
            <person name="Dueholm M.S."/>
            <person name="Nielsen P.H."/>
            <person name="Albertsen M."/>
        </authorList>
    </citation>
    <scope>NUCLEOTIDE SEQUENCE</scope>
    <source>
        <strain evidence="2">Fred_18-Q3-R57-64_BAT3C.431</strain>
    </source>
</reference>
<evidence type="ECO:0000256" key="1">
    <source>
        <dbReference type="SAM" id="MobiDB-lite"/>
    </source>
</evidence>
<protein>
    <submittedName>
        <fullName evidence="2">Uncharacterized protein</fullName>
    </submittedName>
</protein>
<name>A0A7T9I242_9ARCH</name>
<gene>
    <name evidence="2" type="ORF">IPJ89_02300</name>
</gene>
<feature type="region of interest" description="Disordered" evidence="1">
    <location>
        <begin position="129"/>
        <end position="164"/>
    </location>
</feature>
<proteinExistence type="predicted"/>
<organism evidence="2">
    <name type="scientific">Candidatus Iainarchaeum sp</name>
    <dbReference type="NCBI Taxonomy" id="3101447"/>
    <lineage>
        <taxon>Archaea</taxon>
        <taxon>Candidatus Iainarchaeota</taxon>
        <taxon>Candidatus Iainarchaeia</taxon>
        <taxon>Candidatus Iainarchaeales</taxon>
        <taxon>Candidatus Iainarchaeaceae</taxon>
        <taxon>Candidatus Iainarchaeum</taxon>
    </lineage>
</organism>
<dbReference type="EMBL" id="CP064981">
    <property type="protein sequence ID" value="QQR93050.1"/>
    <property type="molecule type" value="Genomic_DNA"/>
</dbReference>
<sequence>MRSAMGKNPHLVIVWLLAILFFFAWSGIAQEILDQDRVVSSPEFVIISPLNGDTISGELIAIVQPMEPKTITSATILSEELGFKESFPTDTWTAVWDTTAASNGKYELKVELCNPSACVDQKVDVVIENKEEKPVEVPPTSGGNGNGSTDPVNPDPQTKPASTIPAPRAVELFPSDRAGAFYLRDPVTGEDVDKSDGESWKVEPGTYALHASFFSSFIASIEIQKMRVENDGVAISLEEETIREPFEFDGEKWLPVASVEIRFGFPSSAEITLRPDSDLSQFWCLGVEPNTGRCTRLERIGGVSDDRPVRVDAADATIVRARRIPTDTGAQPEGFQVLATNREHRAEWISLQDTLSDRQSDGAAVQLGRGRYDVRIKIPDFPIQFVSAEGVRVDGNGTFIAFTSFPGGRAEEGIVVQLESGFAFEKGFFSISPDYNSQRTQVCRQWNGLLNWCLGEWIPTQETTLAKGTQVYRFFPPNTGETIRMEKSKAQKLLRSISLLKQLYGNRRYFEADFAREQFPVLDELFGGIEISMECANPIAASDIVVKPITPVKPVDSIPAPADTDPGAAADNDVVGDPGTASETIPAETVVPAGEQDTNAEQLSFQADEAGELIPIESDESSPAEEITTTVDPIVASPPAEELPSRPENPDFQAPIEEESIPLDAIDSAWEKRLPSQDAFEQNENLIQCDGVQLQNHFDDLTTPPNTADEFFLGGSIGKAKQTMVLTNETDSPQRRIVAIRLRARDQGIRTDEGVVATTPLYAHIDSHTRVEPVRITLDESGAVLDAEQSVRVNEQIDFLDQSGERMGVYNWSDFVDAGVAPTTLVHRNSGDTIIDTLITVDLQPFETRIIDPTYDLATATSYSVAWTGSASNDAIGQTNDSNEGIYLIDSDNNGYANDLIIVAPAADINGRADVGGIYLIKDVNTFSGTNGLNPNTYSARWYAGILADAIGRTGTGASGSGKGVQFFDLDGNGYVNDMLITASNADVAGASATGAVWLVKDIDKKIGDFNLNKTTDFSAGWDGGSAGDALGHTFSSQGIFVVNIDNNAQANDMIVASSICNSGGTDNGCVYLIKDIHTKVGQLDLASASNYAVRFDGNGVASNDNLGSYNANQQAIEVVNTDGNAWANDILIGSSNTNTAKNGGTDGGAIYLIKDIHTKIGTFRFNVTTTYDMVAMGASTWQIGFTNGSGPGHLLFDMNGDGVTNDLLFVGSNADINNPKTNNGVICLLTDINSRSGAYDSNTFAAGQRFNACWNGAYASDLLGQGIAANTVGGLRNGYFKIANLDGNAGPNDLLLGVPNADYNGKNGSGAVYLIRDINTFSGVNDLNIPASYSVIWRGGATLDALPLARNHLGDSMILANLDNNASANDLIISTSNADINGKTNSGAVYIILDINTIPNGDYYLGHDRHYFSRYNGGANEFLSDTNGTPGVILADTDNNGWANDLLIASPNADLNNKRDNGAVYYIRDVHLKPGRTDLNTTDTNRYNIKWYGGIPLSKLGDTNLSAAGMQLVNVDNNAYANDLILFSGFASNAVVRAGNAILLQNIDSIPNGNYDFNQGTNYVSLWNGGAANDTLGDNNRGSGKAFVLGDVDGNGYTNDIIFSVPFADLNSLTNNGGVYLIKDIAISNPYTAVKPPTLNAADYNWLWDGDQNYDEIGGTSTNNFPSTFMTNVDDGTTDNDLIIVDSLADVNGKTDAGAVYLVRNVGSYTEGPHWLGYINDYTAMWSGATAGERLGSTFNPATGLSGGPGVLVIDSDANTYANDLLIAAPGSYTNGNGRGVIYYIKNVDTATGDTDLNHANHSTMSLVGVSDGDALTYTANSAIGMQVVDVDGSGGTNDLVVAAPTCDCSGLTDNGGVYLIKDFNTLTGRNTISSVRSADWYGGSNSDLIGHTNSQGVYSVQLVDIDGNGYNNDMILSGFGADINGKADAGVTYLIRDINVFSGSQNLSSASSYYSSYNGGEGWYLSYAGLGVQLVNVDGNEVANDLLIISGSADVNGFTDNGNIVLIKDAVNRNGAFDLNNGMASNFSAMWMGGSASDNLGVNFHFLHSFNNTPGMQPLVLVTNLDGNYSANDMVIQAGLADANGFTNTGSIYTVLDINVASGYYSLANPTSFNMRLNGDNGQLIGMSNNANTGIRIVNVDNNQYANDLLIVSPAASTFGRTINGSIYLIKDVQRRKGEFGIVDPNNYDVSWSGIGTFDLLGDNNNSGNPIQVVDLDNNGWANDLVMAVSFADVVRVNNGGIVFIKDIETKSGQLDLLDPTTYSFAYYGGSNNDEVGSTTQNQLGVQLVSLDNNSYANDLILTVPLGDANGLTDNGIVYVITNIENTIGALDLDTSTTYTYRFIGATSNDRIGDTNHSGIGVNVVNMDGDEYANDLMIIAPQGDLNGFANNGIIYFKRNLLTDNFTPNLTFTLSLPSLSCSADLGNGDGADGPCTRAWIESTDTSGVADQNAVAPDGQSTTIPFFVYDNQSTTQSDINIYLDLNVALPSTLRLKTSQYSDNWRPTCLQDTRNHCLSVSTTSVSVGRAHYTAGAQDLNLYFWGDFIGQSLNTRVDRNVDSNAVDPV</sequence>
<feature type="region of interest" description="Disordered" evidence="1">
    <location>
        <begin position="556"/>
        <end position="586"/>
    </location>
</feature>
<evidence type="ECO:0000313" key="2">
    <source>
        <dbReference type="EMBL" id="QQR93050.1"/>
    </source>
</evidence>